<feature type="domain" description="Rhodanese" evidence="3">
    <location>
        <begin position="16"/>
        <end position="135"/>
    </location>
</feature>
<dbReference type="CDD" id="cd01448">
    <property type="entry name" value="TST_Repeat_1"/>
    <property type="match status" value="1"/>
</dbReference>
<keyword evidence="5" id="KW-1185">Reference proteome</keyword>
<dbReference type="PANTHER" id="PTHR11364">
    <property type="entry name" value="THIOSULFATE SULFERTANSFERASE"/>
    <property type="match status" value="1"/>
</dbReference>
<dbReference type="STRING" id="117157.SAMN04489717_3952"/>
<dbReference type="Pfam" id="PF00581">
    <property type="entry name" value="Rhodanese"/>
    <property type="match status" value="1"/>
</dbReference>
<reference evidence="4 5" key="1">
    <citation type="submission" date="2016-10" db="EMBL/GenBank/DDBJ databases">
        <authorList>
            <person name="de Groot N.N."/>
        </authorList>
    </citation>
    <scope>NUCLEOTIDE SEQUENCE [LARGE SCALE GENOMIC DNA]</scope>
    <source>
        <strain evidence="4 5">DSM 22024</strain>
    </source>
</reference>
<dbReference type="AlphaFoldDB" id="A0A1H1V884"/>
<dbReference type="EMBL" id="LT629732">
    <property type="protein sequence ID" value="SDS80948.1"/>
    <property type="molecule type" value="Genomic_DNA"/>
</dbReference>
<keyword evidence="1 4" id="KW-0808">Transferase</keyword>
<protein>
    <submittedName>
        <fullName evidence="4">Thiosulfate/3-mercaptopyruvate sulfurtransferase</fullName>
    </submittedName>
</protein>
<dbReference type="Gene3D" id="3.40.250.10">
    <property type="entry name" value="Rhodanese-like domain"/>
    <property type="match status" value="2"/>
</dbReference>
<feature type="domain" description="Rhodanese" evidence="3">
    <location>
        <begin position="165"/>
        <end position="301"/>
    </location>
</feature>
<dbReference type="OrthoDB" id="9770030at2"/>
<evidence type="ECO:0000313" key="5">
    <source>
        <dbReference type="Proteomes" id="UP000198983"/>
    </source>
</evidence>
<dbReference type="PANTHER" id="PTHR11364:SF27">
    <property type="entry name" value="SULFURTRANSFERASE"/>
    <property type="match status" value="1"/>
</dbReference>
<keyword evidence="2" id="KW-0677">Repeat</keyword>
<keyword evidence="4" id="KW-0670">Pyruvate</keyword>
<dbReference type="Proteomes" id="UP000198983">
    <property type="component" value="Chromosome I"/>
</dbReference>
<dbReference type="InterPro" id="IPR001307">
    <property type="entry name" value="Thiosulphate_STrfase_CS"/>
</dbReference>
<dbReference type="InterPro" id="IPR045078">
    <property type="entry name" value="TST/MPST-like"/>
</dbReference>
<dbReference type="SUPFAM" id="SSF52821">
    <property type="entry name" value="Rhodanese/Cell cycle control phosphatase"/>
    <property type="match status" value="2"/>
</dbReference>
<evidence type="ECO:0000256" key="1">
    <source>
        <dbReference type="ARBA" id="ARBA00022679"/>
    </source>
</evidence>
<evidence type="ECO:0000256" key="2">
    <source>
        <dbReference type="ARBA" id="ARBA00022737"/>
    </source>
</evidence>
<evidence type="ECO:0000313" key="4">
    <source>
        <dbReference type="EMBL" id="SDS80948.1"/>
    </source>
</evidence>
<accession>A0A1H1V884</accession>
<gene>
    <name evidence="4" type="ORF">SAMN04489717_3952</name>
</gene>
<sequence length="307" mass="31700">MSPILSVPDLATWLAGDHPPVVLDVRWTLTGPPAREVYQAGHVPGARYVDFDTVLSGPADPAGGGRHPLPAPEVFAAAMRDLGVRTDTDVVVYGAPDGFGAARAWWCLRYFGHRSVRVLDGGFAAWVRAGQPVETGEPAAMEAAGDFVARPGGMPALGADEAARLARSGLLLDARAGERYRGETEPVDPVGGHIPGALSAPTAANLDADSRFLDPARLRERFAALGIESPADGLPGDDVSGDHAAPVAVDPAEGGCGVGTYCGSGVSAAQQVLALELAGVRAGLYVGSWSDWVSDRQRPVATGPDRG</sequence>
<proteinExistence type="predicted"/>
<name>A0A1H1V884_9ACTN</name>
<dbReference type="SMART" id="SM00450">
    <property type="entry name" value="RHOD"/>
    <property type="match status" value="2"/>
</dbReference>
<dbReference type="RefSeq" id="WP_092655091.1">
    <property type="nucleotide sequence ID" value="NZ_LT629732.1"/>
</dbReference>
<dbReference type="InterPro" id="IPR001763">
    <property type="entry name" value="Rhodanese-like_dom"/>
</dbReference>
<organism evidence="4 5">
    <name type="scientific">Actinopolymorpha singaporensis</name>
    <dbReference type="NCBI Taxonomy" id="117157"/>
    <lineage>
        <taxon>Bacteria</taxon>
        <taxon>Bacillati</taxon>
        <taxon>Actinomycetota</taxon>
        <taxon>Actinomycetes</taxon>
        <taxon>Propionibacteriales</taxon>
        <taxon>Actinopolymorphaceae</taxon>
        <taxon>Actinopolymorpha</taxon>
    </lineage>
</organism>
<dbReference type="PROSITE" id="PS50206">
    <property type="entry name" value="RHODANESE_3"/>
    <property type="match status" value="2"/>
</dbReference>
<dbReference type="GO" id="GO:0004792">
    <property type="term" value="F:thiosulfate-cyanide sulfurtransferase activity"/>
    <property type="evidence" value="ECO:0007669"/>
    <property type="project" value="InterPro"/>
</dbReference>
<dbReference type="PROSITE" id="PS00380">
    <property type="entry name" value="RHODANESE_1"/>
    <property type="match status" value="1"/>
</dbReference>
<evidence type="ECO:0000259" key="3">
    <source>
        <dbReference type="PROSITE" id="PS50206"/>
    </source>
</evidence>
<dbReference type="InterPro" id="IPR036873">
    <property type="entry name" value="Rhodanese-like_dom_sf"/>
</dbReference>